<comment type="caution">
    <text evidence="3">The sequence shown here is derived from an EMBL/GenBank/DDBJ whole genome shotgun (WGS) entry which is preliminary data.</text>
</comment>
<feature type="transmembrane region" description="Helical" evidence="1">
    <location>
        <begin position="267"/>
        <end position="286"/>
    </location>
</feature>
<feature type="transmembrane region" description="Helical" evidence="1">
    <location>
        <begin position="83"/>
        <end position="101"/>
    </location>
</feature>
<feature type="transmembrane region" description="Helical" evidence="1">
    <location>
        <begin position="12"/>
        <end position="31"/>
    </location>
</feature>
<feature type="transmembrane region" description="Helical" evidence="1">
    <location>
        <begin position="51"/>
        <end position="71"/>
    </location>
</feature>
<keyword evidence="1" id="KW-1133">Transmembrane helix</keyword>
<gene>
    <name evidence="3" type="ORF">GD597_08245</name>
</gene>
<organism evidence="3 4">
    <name type="scientific">Limnovirga soli</name>
    <dbReference type="NCBI Taxonomy" id="2656915"/>
    <lineage>
        <taxon>Bacteria</taxon>
        <taxon>Pseudomonadati</taxon>
        <taxon>Bacteroidota</taxon>
        <taxon>Chitinophagia</taxon>
        <taxon>Chitinophagales</taxon>
        <taxon>Chitinophagaceae</taxon>
        <taxon>Limnovirga</taxon>
    </lineage>
</organism>
<feature type="transmembrane region" description="Helical" evidence="1">
    <location>
        <begin position="121"/>
        <end position="142"/>
    </location>
</feature>
<name>A0A8J8JT29_9BACT</name>
<feature type="domain" description="Heparan-alpha-glucosaminide N-acetyltransferase catalytic" evidence="2">
    <location>
        <begin position="8"/>
        <end position="231"/>
    </location>
</feature>
<reference evidence="3" key="1">
    <citation type="submission" date="2019-10" db="EMBL/GenBank/DDBJ databases">
        <title>Draft genome sequence of Panacibacter sp. KCS-6.</title>
        <authorList>
            <person name="Yim K.J."/>
        </authorList>
    </citation>
    <scope>NUCLEOTIDE SEQUENCE</scope>
    <source>
        <strain evidence="3">KCS-6</strain>
    </source>
</reference>
<sequence>MTISINQRFTALDVFRGMTICLMIIVNTPGGDPTFSPLQHASWDGFTPTDLVFPSFMFAVGNAMSFVMSKWTDMSTSQVVTKILKRTLTIFLLGYLMYWFPFVKYDDAHNLILKPISETRIFGVLQRIALAYGATAFMMYFLKPRLTTIITMLILILYWPVMVYFGDSADPLSMQGNAVLRLDTWLIGTKHLYMGEGFPFDPEGLLSTLPSIGNVVAGYLVGSYLQKNGKSYEGLAKLLMIGVLCFIISYWWNLGFPINKKLWSSSFVMRTVGLDCMILACIIYLIDFLGKTKSVYFFQVFGRNPLPIYLLSEIGVIILFIIPVGQLSLFQWVYQNIFIYAGNYFASLLFAISWMLFCWVAGYILDKKKIYIKV</sequence>
<dbReference type="PANTHER" id="PTHR31061">
    <property type="entry name" value="LD22376P"/>
    <property type="match status" value="1"/>
</dbReference>
<dbReference type="PANTHER" id="PTHR31061:SF24">
    <property type="entry name" value="LD22376P"/>
    <property type="match status" value="1"/>
</dbReference>
<feature type="transmembrane region" description="Helical" evidence="1">
    <location>
        <begin position="204"/>
        <end position="222"/>
    </location>
</feature>
<evidence type="ECO:0000313" key="4">
    <source>
        <dbReference type="Proteomes" id="UP000598971"/>
    </source>
</evidence>
<evidence type="ECO:0000259" key="2">
    <source>
        <dbReference type="Pfam" id="PF07786"/>
    </source>
</evidence>
<feature type="transmembrane region" description="Helical" evidence="1">
    <location>
        <begin position="344"/>
        <end position="365"/>
    </location>
</feature>
<feature type="transmembrane region" description="Helical" evidence="1">
    <location>
        <begin position="306"/>
        <end position="324"/>
    </location>
</feature>
<proteinExistence type="predicted"/>
<keyword evidence="1" id="KW-0812">Transmembrane</keyword>
<keyword evidence="4" id="KW-1185">Reference proteome</keyword>
<dbReference type="RefSeq" id="WP_171607369.1">
    <property type="nucleotide sequence ID" value="NZ_WHPF01000005.1"/>
</dbReference>
<dbReference type="InterPro" id="IPR012429">
    <property type="entry name" value="HGSNAT_cat"/>
</dbReference>
<dbReference type="Proteomes" id="UP000598971">
    <property type="component" value="Unassembled WGS sequence"/>
</dbReference>
<protein>
    <submittedName>
        <fullName evidence="3">DUF5009 domain-containing protein</fullName>
    </submittedName>
</protein>
<evidence type="ECO:0000256" key="1">
    <source>
        <dbReference type="SAM" id="Phobius"/>
    </source>
</evidence>
<dbReference type="AlphaFoldDB" id="A0A8J8JT29"/>
<feature type="transmembrane region" description="Helical" evidence="1">
    <location>
        <begin position="149"/>
        <end position="166"/>
    </location>
</feature>
<dbReference type="EMBL" id="WHPF01000005">
    <property type="protein sequence ID" value="NNV55443.1"/>
    <property type="molecule type" value="Genomic_DNA"/>
</dbReference>
<evidence type="ECO:0000313" key="3">
    <source>
        <dbReference type="EMBL" id="NNV55443.1"/>
    </source>
</evidence>
<dbReference type="Pfam" id="PF07786">
    <property type="entry name" value="HGSNAT_cat"/>
    <property type="match status" value="1"/>
</dbReference>
<accession>A0A8J8JT29</accession>
<keyword evidence="1" id="KW-0472">Membrane</keyword>
<feature type="transmembrane region" description="Helical" evidence="1">
    <location>
        <begin position="234"/>
        <end position="252"/>
    </location>
</feature>